<dbReference type="Proteomes" id="UP000218702">
    <property type="component" value="Chromosome"/>
</dbReference>
<dbReference type="AlphaFoldDB" id="A0A1Z4VA93"/>
<evidence type="ECO:0000313" key="2">
    <source>
        <dbReference type="Proteomes" id="UP000218702"/>
    </source>
</evidence>
<evidence type="ECO:0000313" key="1">
    <source>
        <dbReference type="EMBL" id="BAZ88155.1"/>
    </source>
</evidence>
<dbReference type="EMBL" id="AP018316">
    <property type="protein sequence ID" value="BAZ88155.1"/>
    <property type="molecule type" value="Genomic_DNA"/>
</dbReference>
<protein>
    <submittedName>
        <fullName evidence="1">Uncharacterized protein</fullName>
    </submittedName>
</protein>
<proteinExistence type="predicted"/>
<name>A0A1Z4VA93_9CYAN</name>
<dbReference type="OrthoDB" id="496018at2"/>
<dbReference type="RefSeq" id="WP_096670571.1">
    <property type="nucleotide sequence ID" value="NZ_AP018316.1"/>
</dbReference>
<keyword evidence="2" id="KW-1185">Reference proteome</keyword>
<gene>
    <name evidence="1" type="ORF">NIES806_43890</name>
</gene>
<accession>A0A1Z4VA93</accession>
<organism evidence="1 2">
    <name type="scientific">Dolichospermum compactum NIES-806</name>
    <dbReference type="NCBI Taxonomy" id="1973481"/>
    <lineage>
        <taxon>Bacteria</taxon>
        <taxon>Bacillati</taxon>
        <taxon>Cyanobacteriota</taxon>
        <taxon>Cyanophyceae</taxon>
        <taxon>Nostocales</taxon>
        <taxon>Aphanizomenonaceae</taxon>
        <taxon>Dolichospermum</taxon>
        <taxon>Dolichospermum compactum</taxon>
    </lineage>
</organism>
<sequence>MSYPSSAQTTWVKHDSSHLHLITSDKPKNSDLIPAEIQRLVEELVEKIEETERVIGIATSFPDIHWIDFKIKLRDNSELSDETWEKIQDLVIDYEWKLIDDSTEEWYFRPQIVDRFYLLRDEVIADSDKKEHTEVSKPKMWSSNSPNFTVVPFRQ</sequence>
<reference evidence="1 2" key="1">
    <citation type="submission" date="2017-06" db="EMBL/GenBank/DDBJ databases">
        <title>Genome sequencing of cyanobaciteial culture collection at National Institute for Environmental Studies (NIES).</title>
        <authorList>
            <person name="Hirose Y."/>
            <person name="Shimura Y."/>
            <person name="Fujisawa T."/>
            <person name="Nakamura Y."/>
            <person name="Kawachi M."/>
        </authorList>
    </citation>
    <scope>NUCLEOTIDE SEQUENCE [LARGE SCALE GENOMIC DNA]</scope>
    <source>
        <strain evidence="1 2">NIES-806</strain>
    </source>
</reference>
<dbReference type="KEGG" id="dcm:NIES806_43890"/>